<protein>
    <recommendedName>
        <fullName evidence="6">Glycosyltransferase</fullName>
    </recommendedName>
</protein>
<accession>A0A0D9WND2</accession>
<dbReference type="PANTHER" id="PTHR11926:SF1537">
    <property type="entry name" value="OS08G0168700 PROTEIN"/>
    <property type="match status" value="1"/>
</dbReference>
<dbReference type="STRING" id="77586.A0A0D9WND2"/>
<reference evidence="4" key="3">
    <citation type="submission" date="2015-04" db="UniProtKB">
        <authorList>
            <consortium name="EnsemblPlants"/>
        </authorList>
    </citation>
    <scope>IDENTIFICATION</scope>
</reference>
<evidence type="ECO:0000313" key="4">
    <source>
        <dbReference type="EnsemblPlants" id="LPERR06G07050.1"/>
    </source>
</evidence>
<dbReference type="AlphaFoldDB" id="A0A0D9WND2"/>
<keyword evidence="3" id="KW-0808">Transferase</keyword>
<dbReference type="FunFam" id="3.40.50.2000:FF:000065">
    <property type="entry name" value="Glycosyltransferase"/>
    <property type="match status" value="1"/>
</dbReference>
<reference evidence="5" key="2">
    <citation type="submission" date="2013-12" db="EMBL/GenBank/DDBJ databases">
        <authorList>
            <person name="Yu Y."/>
            <person name="Lee S."/>
            <person name="de Baynast K."/>
            <person name="Wissotski M."/>
            <person name="Liu L."/>
            <person name="Talag J."/>
            <person name="Goicoechea J."/>
            <person name="Angelova A."/>
            <person name="Jetty R."/>
            <person name="Kudrna D."/>
            <person name="Golser W."/>
            <person name="Rivera L."/>
            <person name="Zhang J."/>
            <person name="Wing R."/>
        </authorList>
    </citation>
    <scope>NUCLEOTIDE SEQUENCE</scope>
</reference>
<dbReference type="Proteomes" id="UP000032180">
    <property type="component" value="Chromosome 6"/>
</dbReference>
<dbReference type="HOGENOM" id="CLU_001724_0_0_1"/>
<proteinExistence type="inferred from homology"/>
<dbReference type="Gene3D" id="3.40.50.2000">
    <property type="entry name" value="Glycogen Phosphorylase B"/>
    <property type="match status" value="2"/>
</dbReference>
<dbReference type="FunFam" id="3.40.50.2000:FF:000027">
    <property type="entry name" value="Glycosyltransferase"/>
    <property type="match status" value="1"/>
</dbReference>
<evidence type="ECO:0000256" key="2">
    <source>
        <dbReference type="ARBA" id="ARBA00022676"/>
    </source>
</evidence>
<keyword evidence="2" id="KW-0328">Glycosyltransferase</keyword>
<evidence type="ECO:0000256" key="1">
    <source>
        <dbReference type="ARBA" id="ARBA00009995"/>
    </source>
</evidence>
<name>A0A0D9WND2_9ORYZ</name>
<organism evidence="4 5">
    <name type="scientific">Leersia perrieri</name>
    <dbReference type="NCBI Taxonomy" id="77586"/>
    <lineage>
        <taxon>Eukaryota</taxon>
        <taxon>Viridiplantae</taxon>
        <taxon>Streptophyta</taxon>
        <taxon>Embryophyta</taxon>
        <taxon>Tracheophyta</taxon>
        <taxon>Spermatophyta</taxon>
        <taxon>Magnoliopsida</taxon>
        <taxon>Liliopsida</taxon>
        <taxon>Poales</taxon>
        <taxon>Poaceae</taxon>
        <taxon>BOP clade</taxon>
        <taxon>Oryzoideae</taxon>
        <taxon>Oryzeae</taxon>
        <taxon>Oryzinae</taxon>
        <taxon>Leersia</taxon>
    </lineage>
</organism>
<evidence type="ECO:0000313" key="5">
    <source>
        <dbReference type="Proteomes" id="UP000032180"/>
    </source>
</evidence>
<dbReference type="Pfam" id="PF00201">
    <property type="entry name" value="UDPGT"/>
    <property type="match status" value="1"/>
</dbReference>
<comment type="similarity">
    <text evidence="1">Belongs to the UDP-glycosyltransferase family.</text>
</comment>
<dbReference type="eggNOG" id="KOG1192">
    <property type="taxonomic scope" value="Eukaryota"/>
</dbReference>
<dbReference type="CDD" id="cd03784">
    <property type="entry name" value="GT1_Gtf-like"/>
    <property type="match status" value="1"/>
</dbReference>
<evidence type="ECO:0000256" key="3">
    <source>
        <dbReference type="ARBA" id="ARBA00022679"/>
    </source>
</evidence>
<dbReference type="PANTHER" id="PTHR11926">
    <property type="entry name" value="GLUCOSYL/GLUCURONOSYL TRANSFERASES"/>
    <property type="match status" value="1"/>
</dbReference>
<dbReference type="GO" id="GO:0080043">
    <property type="term" value="F:quercetin 3-O-glucosyltransferase activity"/>
    <property type="evidence" value="ECO:0007669"/>
    <property type="project" value="TreeGrafter"/>
</dbReference>
<dbReference type="Gramene" id="LPERR06G07050.1">
    <property type="protein sequence ID" value="LPERR06G07050.1"/>
    <property type="gene ID" value="LPERR06G07050"/>
</dbReference>
<dbReference type="InterPro" id="IPR002213">
    <property type="entry name" value="UDP_glucos_trans"/>
</dbReference>
<keyword evidence="5" id="KW-1185">Reference proteome</keyword>
<dbReference type="EnsemblPlants" id="LPERR06G07050.1">
    <property type="protein sequence ID" value="LPERR06G07050.1"/>
    <property type="gene ID" value="LPERR06G07050"/>
</dbReference>
<dbReference type="SUPFAM" id="SSF53756">
    <property type="entry name" value="UDP-Glycosyltransferase/glycogen phosphorylase"/>
    <property type="match status" value="1"/>
</dbReference>
<reference evidence="4 5" key="1">
    <citation type="submission" date="2012-08" db="EMBL/GenBank/DDBJ databases">
        <title>Oryza genome evolution.</title>
        <authorList>
            <person name="Wing R.A."/>
        </authorList>
    </citation>
    <scope>NUCLEOTIDE SEQUENCE</scope>
</reference>
<sequence>MGEGRRPHAMMFPFPCSGHINPTLKLAELLHSRGVHVTFVNTEHNHERLLRRRGGGGALRGRREGFRFESVPDGLRDDERHAPDSTVRLYLSLRRTCAAPLAELARRASPPVTCVVLSGLVSFALDVADELAVPSFVLWGTSACGFACTLRLRQLRQRGYTPLKDESYLTNGYLDTPIDWIAGVPTVRLGDISSFVRTLDPTSFALRVEEDEANSCARADGLILNTFDSLESDVLDALRAEFPRVYTIGPLAAAAAAATHIDRAPTTNGLSLWEEDAACVAWLDAHPAGSVLYVSFGSLTVMSPDALAELAWGLADSRRPFLWVIRPGLVAGAGDNHHALPEKFIEDTKDRCFIAEWCAQEQVLRHGAVGGFLTHSGWNSTAESIWAGVAMICWPGFADQYINSRYVRDEWGIGLRLDEELRREQVTAHVEELMGGGQRGEEMRRSAARWKAAAEAATAKGGSSYGSLDKLVEQLRRLE</sequence>
<evidence type="ECO:0008006" key="6">
    <source>
        <dbReference type="Google" id="ProtNLM"/>
    </source>
</evidence>
<dbReference type="GO" id="GO:0080044">
    <property type="term" value="F:quercetin 7-O-glucosyltransferase activity"/>
    <property type="evidence" value="ECO:0007669"/>
    <property type="project" value="TreeGrafter"/>
</dbReference>